<dbReference type="Gene3D" id="3.30.700.10">
    <property type="entry name" value="Glycoprotein, Type 4 Pilin"/>
    <property type="match status" value="1"/>
</dbReference>
<dbReference type="GO" id="GO:0015627">
    <property type="term" value="C:type II protein secretion system complex"/>
    <property type="evidence" value="ECO:0007669"/>
    <property type="project" value="InterPro"/>
</dbReference>
<dbReference type="GO" id="GO:0015628">
    <property type="term" value="P:protein secretion by the type II secretion system"/>
    <property type="evidence" value="ECO:0007669"/>
    <property type="project" value="InterPro"/>
</dbReference>
<dbReference type="AlphaFoldDB" id="A0A916N1Q4"/>
<keyword evidence="3" id="KW-1185">Reference proteome</keyword>
<accession>A0A916N1Q4</accession>
<dbReference type="EMBL" id="CAJQUM010000001">
    <property type="protein sequence ID" value="CAG4882937.1"/>
    <property type="molecule type" value="Genomic_DNA"/>
</dbReference>
<dbReference type="PRINTS" id="PR00813">
    <property type="entry name" value="BCTERIALGSPG"/>
</dbReference>
<dbReference type="Pfam" id="PF07963">
    <property type="entry name" value="N_methyl"/>
    <property type="match status" value="1"/>
</dbReference>
<dbReference type="Proteomes" id="UP000742786">
    <property type="component" value="Unassembled WGS sequence"/>
</dbReference>
<evidence type="ECO:0000313" key="3">
    <source>
        <dbReference type="Proteomes" id="UP000742786"/>
    </source>
</evidence>
<dbReference type="InterPro" id="IPR045584">
    <property type="entry name" value="Pilin-like"/>
</dbReference>
<proteinExistence type="predicted"/>
<comment type="caution">
    <text evidence="2">The sequence shown here is derived from an EMBL/GenBank/DDBJ whole genome shotgun (WGS) entry which is preliminary data.</text>
</comment>
<dbReference type="NCBIfam" id="TIGR02532">
    <property type="entry name" value="IV_pilin_GFxxxE"/>
    <property type="match status" value="1"/>
</dbReference>
<dbReference type="SUPFAM" id="SSF54523">
    <property type="entry name" value="Pili subunits"/>
    <property type="match status" value="1"/>
</dbReference>
<keyword evidence="1" id="KW-0488">Methylation</keyword>
<organism evidence="2 3">
    <name type="scientific">Georgfuchsia toluolica</name>
    <dbReference type="NCBI Taxonomy" id="424218"/>
    <lineage>
        <taxon>Bacteria</taxon>
        <taxon>Pseudomonadati</taxon>
        <taxon>Pseudomonadota</taxon>
        <taxon>Betaproteobacteria</taxon>
        <taxon>Nitrosomonadales</taxon>
        <taxon>Sterolibacteriaceae</taxon>
        <taxon>Georgfuchsia</taxon>
    </lineage>
</organism>
<dbReference type="InterPro" id="IPR000983">
    <property type="entry name" value="Bac_GSPG_pilin"/>
</dbReference>
<evidence type="ECO:0000256" key="1">
    <source>
        <dbReference type="ARBA" id="ARBA00022481"/>
    </source>
</evidence>
<gene>
    <name evidence="2" type="ORF">GTOL_10819</name>
</gene>
<dbReference type="RefSeq" id="WP_220634953.1">
    <property type="nucleotide sequence ID" value="NZ_CAJQUM010000001.1"/>
</dbReference>
<evidence type="ECO:0000313" key="2">
    <source>
        <dbReference type="EMBL" id="CAG4882937.1"/>
    </source>
</evidence>
<protein>
    <submittedName>
        <fullName evidence="2">General secretion pathway protein GspG</fullName>
    </submittedName>
</protein>
<dbReference type="PROSITE" id="PS00409">
    <property type="entry name" value="PROKAR_NTER_METHYL"/>
    <property type="match status" value="1"/>
</dbReference>
<reference evidence="2" key="1">
    <citation type="submission" date="2021-04" db="EMBL/GenBank/DDBJ databases">
        <authorList>
            <person name="Hornung B."/>
        </authorList>
    </citation>
    <scope>NUCLEOTIDE SEQUENCE</scope>
    <source>
        <strain evidence="2">G5G6</strain>
    </source>
</reference>
<dbReference type="InterPro" id="IPR012902">
    <property type="entry name" value="N_methyl_site"/>
</dbReference>
<name>A0A916N1Q4_9PROT</name>
<sequence>MKSCPHKGFTLIELIVALALIALFATLALPMQELVVKRGREAELRSALHQIRDALDDYKQAGDEGRIVVQSGDSGYPKSLTLLVTGVKDAKSPNAAPIHFLRRIPRDPFADPKLKPEDTWGQRSYLSEYDRPQRGADVYDVYSLSPDTGINGVPYRQW</sequence>